<evidence type="ECO:0000259" key="4">
    <source>
        <dbReference type="PROSITE" id="PS50026"/>
    </source>
</evidence>
<accession>A0A8W8JJ98</accession>
<sequence length="626" mass="66862">MYFLLILLFAEVSGNCLSKGDIVFLLDESGSVGSSNFQTMKTFVHDFVAHFLIGPTANQFSVVKFNDASTEVFSLNRYSTLSDIQSTVSLITYSSGGTSIGSGLNYARQFSFTPGHGARTDAAKIVILITDGQSSISNEADLLKDQYVTIYCVGVTSGINEQLLRSVSTHNDYTYITDSFTTFSGLQSLLAEKSCADQIDDCLNSPCQNGGTCEDQLGKYVCHCNGTTTDKDCFIPGLPSVSTGSGGTVNLGGSKYINCTVTGSYAISRVFWEHQYNGVTSVLDTSDSTKYRGGTMSSPSLTIYSFAVSDIGSYRCSAQNSVGTAHSPTMAFVDIPKSSINISTVSPVPAHLGHDVTLICNVSSTYPPVASVTWEFNGARIDTESGGRYQGGNITIPSLLIINLQSTDLGSYTCFVTNLYSSNNVTVQIITMSSAVFEVTTVSSATGETGGSVMLICNVTSTYSEVASVSWGFDGSKIDAQSEERFQGGNLSTPSLLISDLRTNDQGNYTCAASNLFGTRRAYVFLTITDSSSVLFSTLKNPCDSCGTFDDCNLSSTENPCTMSTWKVALTAVLSAGALGAGTLSSYALQKYKTRRSQFDGKGSKIGPYIDFPQRDLGVKKMTFKM</sequence>
<dbReference type="InterPro" id="IPR001881">
    <property type="entry name" value="EGF-like_Ca-bd_dom"/>
</dbReference>
<dbReference type="CDD" id="cd00054">
    <property type="entry name" value="EGF_CA"/>
    <property type="match status" value="1"/>
</dbReference>
<feature type="chain" id="PRO_5036450147" evidence="3">
    <location>
        <begin position="19"/>
        <end position="626"/>
    </location>
</feature>
<dbReference type="PANTHER" id="PTHR24020">
    <property type="entry name" value="COLLAGEN ALPHA"/>
    <property type="match status" value="1"/>
</dbReference>
<keyword evidence="8" id="KW-1185">Reference proteome</keyword>
<reference evidence="7" key="1">
    <citation type="submission" date="2022-08" db="UniProtKB">
        <authorList>
            <consortium name="EnsemblMetazoa"/>
        </authorList>
    </citation>
    <scope>IDENTIFICATION</scope>
    <source>
        <strain evidence="7">05x7-T-G4-1.051#20</strain>
    </source>
</reference>
<dbReference type="InterPro" id="IPR003598">
    <property type="entry name" value="Ig_sub2"/>
</dbReference>
<dbReference type="PROSITE" id="PS50234">
    <property type="entry name" value="VWFA"/>
    <property type="match status" value="1"/>
</dbReference>
<dbReference type="GO" id="GO:0005509">
    <property type="term" value="F:calcium ion binding"/>
    <property type="evidence" value="ECO:0007669"/>
    <property type="project" value="InterPro"/>
</dbReference>
<evidence type="ECO:0000256" key="2">
    <source>
        <dbReference type="PROSITE-ProRule" id="PRU00076"/>
    </source>
</evidence>
<organism evidence="7 8">
    <name type="scientific">Magallana gigas</name>
    <name type="common">Pacific oyster</name>
    <name type="synonym">Crassostrea gigas</name>
    <dbReference type="NCBI Taxonomy" id="29159"/>
    <lineage>
        <taxon>Eukaryota</taxon>
        <taxon>Metazoa</taxon>
        <taxon>Spiralia</taxon>
        <taxon>Lophotrochozoa</taxon>
        <taxon>Mollusca</taxon>
        <taxon>Bivalvia</taxon>
        <taxon>Autobranchia</taxon>
        <taxon>Pteriomorphia</taxon>
        <taxon>Ostreida</taxon>
        <taxon>Ostreoidea</taxon>
        <taxon>Ostreidae</taxon>
        <taxon>Magallana</taxon>
    </lineage>
</organism>
<keyword evidence="2" id="KW-0245">EGF-like domain</keyword>
<dbReference type="InterPro" id="IPR036179">
    <property type="entry name" value="Ig-like_dom_sf"/>
</dbReference>
<dbReference type="SMART" id="SM00327">
    <property type="entry name" value="VWA"/>
    <property type="match status" value="1"/>
</dbReference>
<evidence type="ECO:0000313" key="8">
    <source>
        <dbReference type="Proteomes" id="UP000005408"/>
    </source>
</evidence>
<evidence type="ECO:0000313" key="7">
    <source>
        <dbReference type="EnsemblMetazoa" id="G18799.3:cds"/>
    </source>
</evidence>
<dbReference type="PROSITE" id="PS00010">
    <property type="entry name" value="ASX_HYDROXYL"/>
    <property type="match status" value="1"/>
</dbReference>
<dbReference type="InterPro" id="IPR050525">
    <property type="entry name" value="ECM_Assembly_Org"/>
</dbReference>
<feature type="domain" description="Ig-like" evidence="6">
    <location>
        <begin position="434"/>
        <end position="529"/>
    </location>
</feature>
<dbReference type="SUPFAM" id="SSF48726">
    <property type="entry name" value="Immunoglobulin"/>
    <property type="match status" value="3"/>
</dbReference>
<dbReference type="SMART" id="SM00409">
    <property type="entry name" value="IG"/>
    <property type="match status" value="3"/>
</dbReference>
<dbReference type="Pfam" id="PF07679">
    <property type="entry name" value="I-set"/>
    <property type="match status" value="2"/>
</dbReference>
<evidence type="ECO:0000259" key="6">
    <source>
        <dbReference type="PROSITE" id="PS50835"/>
    </source>
</evidence>
<feature type="signal peptide" evidence="3">
    <location>
        <begin position="1"/>
        <end position="18"/>
    </location>
</feature>
<dbReference type="InterPro" id="IPR007110">
    <property type="entry name" value="Ig-like_dom"/>
</dbReference>
<dbReference type="SUPFAM" id="SSF57196">
    <property type="entry name" value="EGF/Laminin"/>
    <property type="match status" value="1"/>
</dbReference>
<evidence type="ECO:0000256" key="3">
    <source>
        <dbReference type="SAM" id="SignalP"/>
    </source>
</evidence>
<dbReference type="Pfam" id="PF00092">
    <property type="entry name" value="VWA"/>
    <property type="match status" value="1"/>
</dbReference>
<dbReference type="Gene3D" id="3.40.50.410">
    <property type="entry name" value="von Willebrand factor, type A domain"/>
    <property type="match status" value="1"/>
</dbReference>
<dbReference type="Pfam" id="PF00047">
    <property type="entry name" value="ig"/>
    <property type="match status" value="1"/>
</dbReference>
<dbReference type="SMART" id="SM00179">
    <property type="entry name" value="EGF_CA"/>
    <property type="match status" value="1"/>
</dbReference>
<dbReference type="InterPro" id="IPR013783">
    <property type="entry name" value="Ig-like_fold"/>
</dbReference>
<proteinExistence type="predicted"/>
<dbReference type="InterPro" id="IPR003599">
    <property type="entry name" value="Ig_sub"/>
</dbReference>
<evidence type="ECO:0000259" key="5">
    <source>
        <dbReference type="PROSITE" id="PS50234"/>
    </source>
</evidence>
<dbReference type="InterPro" id="IPR018097">
    <property type="entry name" value="EGF_Ca-bd_CS"/>
</dbReference>
<dbReference type="PANTHER" id="PTHR24020:SF84">
    <property type="entry name" value="VWFA DOMAIN-CONTAINING PROTEIN"/>
    <property type="match status" value="1"/>
</dbReference>
<name>A0A8W8JJ98_MAGGI</name>
<comment type="caution">
    <text evidence="2">Lacks conserved residue(s) required for the propagation of feature annotation.</text>
</comment>
<dbReference type="OrthoDB" id="6157574at2759"/>
<dbReference type="PROSITE" id="PS50835">
    <property type="entry name" value="IG_LIKE"/>
    <property type="match status" value="3"/>
</dbReference>
<keyword evidence="3" id="KW-0732">Signal</keyword>
<protein>
    <submittedName>
        <fullName evidence="7">Uncharacterized protein</fullName>
    </submittedName>
</protein>
<feature type="domain" description="Ig-like" evidence="6">
    <location>
        <begin position="336"/>
        <end position="426"/>
    </location>
</feature>
<feature type="domain" description="Ig-like" evidence="6">
    <location>
        <begin position="239"/>
        <end position="331"/>
    </location>
</feature>
<dbReference type="CDD" id="cd01450">
    <property type="entry name" value="vWFA_subfamily_ECM"/>
    <property type="match status" value="1"/>
</dbReference>
<dbReference type="Gene3D" id="2.60.40.10">
    <property type="entry name" value="Immunoglobulins"/>
    <property type="match status" value="3"/>
</dbReference>
<feature type="disulfide bond" evidence="2">
    <location>
        <begin position="224"/>
        <end position="233"/>
    </location>
</feature>
<dbReference type="Proteomes" id="UP000005408">
    <property type="component" value="Unassembled WGS sequence"/>
</dbReference>
<evidence type="ECO:0000256" key="1">
    <source>
        <dbReference type="ARBA" id="ARBA00023157"/>
    </source>
</evidence>
<dbReference type="InterPro" id="IPR002035">
    <property type="entry name" value="VWF_A"/>
</dbReference>
<dbReference type="AlphaFoldDB" id="A0A8W8JJ98"/>
<dbReference type="SUPFAM" id="SSF53300">
    <property type="entry name" value="vWA-like"/>
    <property type="match status" value="1"/>
</dbReference>
<dbReference type="PROSITE" id="PS01187">
    <property type="entry name" value="EGF_CA"/>
    <property type="match status" value="1"/>
</dbReference>
<dbReference type="PRINTS" id="PR00453">
    <property type="entry name" value="VWFADOMAIN"/>
</dbReference>
<dbReference type="InterPro" id="IPR013151">
    <property type="entry name" value="Immunoglobulin_dom"/>
</dbReference>
<dbReference type="EnsemblMetazoa" id="G18799.3">
    <property type="protein sequence ID" value="G18799.3:cds"/>
    <property type="gene ID" value="G18799"/>
</dbReference>
<dbReference type="InterPro" id="IPR000742">
    <property type="entry name" value="EGF"/>
</dbReference>
<feature type="domain" description="VWFA" evidence="5">
    <location>
        <begin position="21"/>
        <end position="194"/>
    </location>
</feature>
<dbReference type="PROSITE" id="PS50026">
    <property type="entry name" value="EGF_3"/>
    <property type="match status" value="1"/>
</dbReference>
<dbReference type="InterPro" id="IPR013098">
    <property type="entry name" value="Ig_I-set"/>
</dbReference>
<feature type="domain" description="EGF-like" evidence="4">
    <location>
        <begin position="198"/>
        <end position="234"/>
    </location>
</feature>
<dbReference type="InterPro" id="IPR036465">
    <property type="entry name" value="vWFA_dom_sf"/>
</dbReference>
<keyword evidence="1 2" id="KW-1015">Disulfide bond</keyword>
<dbReference type="Gene3D" id="2.10.25.10">
    <property type="entry name" value="Laminin"/>
    <property type="match status" value="1"/>
</dbReference>
<dbReference type="SMART" id="SM00408">
    <property type="entry name" value="IGc2"/>
    <property type="match status" value="3"/>
</dbReference>
<dbReference type="InterPro" id="IPR000152">
    <property type="entry name" value="EGF-type_Asp/Asn_hydroxyl_site"/>
</dbReference>